<feature type="transmembrane region" description="Helical" evidence="1">
    <location>
        <begin position="46"/>
        <end position="64"/>
    </location>
</feature>
<name>A0A413RKU8_9CELL</name>
<keyword evidence="3" id="KW-1185">Reference proteome</keyword>
<dbReference type="Pfam" id="PF14248">
    <property type="entry name" value="DUF4345"/>
    <property type="match status" value="1"/>
</dbReference>
<dbReference type="Proteomes" id="UP000283374">
    <property type="component" value="Unassembled WGS sequence"/>
</dbReference>
<keyword evidence="1" id="KW-1133">Transmembrane helix</keyword>
<keyword evidence="1" id="KW-0812">Transmembrane</keyword>
<evidence type="ECO:0000313" key="2">
    <source>
        <dbReference type="EMBL" id="RHA39938.1"/>
    </source>
</evidence>
<evidence type="ECO:0000313" key="3">
    <source>
        <dbReference type="Proteomes" id="UP000283374"/>
    </source>
</evidence>
<dbReference type="RefSeq" id="WP_118767469.1">
    <property type="nucleotide sequence ID" value="NZ_QWKP01000200.1"/>
</dbReference>
<comment type="caution">
    <text evidence="2">The sequence shown here is derived from an EMBL/GenBank/DDBJ whole genome shotgun (WGS) entry which is preliminary data.</text>
</comment>
<protein>
    <submittedName>
        <fullName evidence="2">DUF4345 domain-containing protein</fullName>
    </submittedName>
</protein>
<dbReference type="AlphaFoldDB" id="A0A413RKU8"/>
<dbReference type="EMBL" id="QWKP01000200">
    <property type="protein sequence ID" value="RHA39938.1"/>
    <property type="molecule type" value="Genomic_DNA"/>
</dbReference>
<accession>A0A413RKU8</accession>
<proteinExistence type="predicted"/>
<reference evidence="2 3" key="1">
    <citation type="submission" date="2018-08" db="EMBL/GenBank/DDBJ databases">
        <title>Cellulomonas rhizosphaerae sp. nov., a novel actinomycete isolated from soil.</title>
        <authorList>
            <person name="Tian Y."/>
        </authorList>
    </citation>
    <scope>NUCLEOTIDE SEQUENCE [LARGE SCALE GENOMIC DNA]</scope>
    <source>
        <strain evidence="2 3">NEAU-TCZ24</strain>
    </source>
</reference>
<evidence type="ECO:0000256" key="1">
    <source>
        <dbReference type="SAM" id="Phobius"/>
    </source>
</evidence>
<dbReference type="InterPro" id="IPR025597">
    <property type="entry name" value="DUF4345"/>
</dbReference>
<feature type="transmembrane region" description="Helical" evidence="1">
    <location>
        <begin position="71"/>
        <end position="89"/>
    </location>
</feature>
<gene>
    <name evidence="2" type="ORF">D1825_10990</name>
</gene>
<sequence>MARALLLVAGAVAVLVGAALLVAPIGFSDGYGIVLSDDPSALSERRAPGAALLAIGGLLLAGAFTPRLRFAALLVGALAYLAYGLARVLSLVVDGRPADGLLVAGLVELALGAALLGALLRPSAAHAAISRR</sequence>
<organism evidence="2 3">
    <name type="scientific">Cellulomonas rhizosphaerae</name>
    <dbReference type="NCBI Taxonomy" id="2293719"/>
    <lineage>
        <taxon>Bacteria</taxon>
        <taxon>Bacillati</taxon>
        <taxon>Actinomycetota</taxon>
        <taxon>Actinomycetes</taxon>
        <taxon>Micrococcales</taxon>
        <taxon>Cellulomonadaceae</taxon>
        <taxon>Cellulomonas</taxon>
    </lineage>
</organism>
<keyword evidence="1" id="KW-0472">Membrane</keyword>
<feature type="transmembrane region" description="Helical" evidence="1">
    <location>
        <begin position="101"/>
        <end position="120"/>
    </location>
</feature>